<dbReference type="EMBL" id="BK016146">
    <property type="protein sequence ID" value="DAF98390.1"/>
    <property type="molecule type" value="Genomic_DNA"/>
</dbReference>
<proteinExistence type="predicted"/>
<name>A0A8S5UVI3_9CAUD</name>
<organism evidence="1">
    <name type="scientific">Siphoviridae sp. ctnNB1</name>
    <dbReference type="NCBI Taxonomy" id="2825660"/>
    <lineage>
        <taxon>Viruses</taxon>
        <taxon>Duplodnaviria</taxon>
        <taxon>Heunggongvirae</taxon>
        <taxon>Uroviricota</taxon>
        <taxon>Caudoviricetes</taxon>
    </lineage>
</organism>
<evidence type="ECO:0000313" key="1">
    <source>
        <dbReference type="EMBL" id="DAF98390.1"/>
    </source>
</evidence>
<sequence length="358" mass="39671">MELILANKDRFDAIRLDESATIDVEIGGQNDLELKIYRSEYSEIIDAIHLNGASAQMSIAGDMYNASVVYAPGTEYGGFLGEINTDTTSDTITFKGYTFRGYLTKKIIEPPQGADYKTVSGELNDVLADLVDEAEMQPAFQVPKASTGVSVTNFQFDRYCTFLDGVTKMLKSKNYKLKLTYIQQDSSGGIISAEPGYVQIEAVPIVDYSSEIELSQNSRLNFNLQETYNGINRLICLGKGELKDRVVLNLYATKEGGTSTIQDTQYTGIGEIAEVYDYSSAEDESALKTAGEERLKELMNKSAFEMDVETLDIDVNIGDIVGGRDYLTGLYMAKPVERKIWRVENGVPTIEYKLEGQS</sequence>
<protein>
    <submittedName>
        <fullName evidence="1">Protein gp18.1, prophage tail protein gp18.7A</fullName>
    </submittedName>
</protein>
<accession>A0A8S5UVI3</accession>
<reference evidence="1" key="1">
    <citation type="journal article" date="2021" name="Proc. Natl. Acad. Sci. U.S.A.">
        <title>A Catalog of Tens of Thousands of Viruses from Human Metagenomes Reveals Hidden Associations with Chronic Diseases.</title>
        <authorList>
            <person name="Tisza M.J."/>
            <person name="Buck C.B."/>
        </authorList>
    </citation>
    <scope>NUCLEOTIDE SEQUENCE</scope>
    <source>
        <strain evidence="1">CtnNB1</strain>
    </source>
</reference>